<protein>
    <submittedName>
        <fullName evidence="1">Uncharacterized protein</fullName>
    </submittedName>
</protein>
<evidence type="ECO:0000313" key="2">
    <source>
        <dbReference type="Proteomes" id="UP001059596"/>
    </source>
</evidence>
<dbReference type="AlphaFoldDB" id="A0A9P9YC84"/>
<accession>A0A9P9YC84</accession>
<name>A0A9P9YC84_9MUSC</name>
<keyword evidence="2" id="KW-1185">Reference proteome</keyword>
<gene>
    <name evidence="1" type="ORF">M5D96_012885</name>
</gene>
<dbReference type="EMBL" id="JAMKOV010000076">
    <property type="protein sequence ID" value="KAI8034332.1"/>
    <property type="molecule type" value="Genomic_DNA"/>
</dbReference>
<comment type="caution">
    <text evidence="1">The sequence shown here is derived from an EMBL/GenBank/DDBJ whole genome shotgun (WGS) entry which is preliminary data.</text>
</comment>
<organism evidence="1 2">
    <name type="scientific">Drosophila gunungcola</name>
    <name type="common">fruit fly</name>
    <dbReference type="NCBI Taxonomy" id="103775"/>
    <lineage>
        <taxon>Eukaryota</taxon>
        <taxon>Metazoa</taxon>
        <taxon>Ecdysozoa</taxon>
        <taxon>Arthropoda</taxon>
        <taxon>Hexapoda</taxon>
        <taxon>Insecta</taxon>
        <taxon>Pterygota</taxon>
        <taxon>Neoptera</taxon>
        <taxon>Endopterygota</taxon>
        <taxon>Diptera</taxon>
        <taxon>Brachycera</taxon>
        <taxon>Muscomorpha</taxon>
        <taxon>Ephydroidea</taxon>
        <taxon>Drosophilidae</taxon>
        <taxon>Drosophila</taxon>
        <taxon>Sophophora</taxon>
    </lineage>
</organism>
<dbReference type="Proteomes" id="UP001059596">
    <property type="component" value="Unassembled WGS sequence"/>
</dbReference>
<evidence type="ECO:0000313" key="1">
    <source>
        <dbReference type="EMBL" id="KAI8034332.1"/>
    </source>
</evidence>
<reference evidence="1" key="1">
    <citation type="journal article" date="2023" name="Genome Biol. Evol.">
        <title>Long-read-based Genome Assembly of Drosophila gunungcola Reveals Fewer Chemosensory Genes in Flower-breeding Species.</title>
        <authorList>
            <person name="Negi A."/>
            <person name="Liao B.Y."/>
            <person name="Yeh S.D."/>
        </authorList>
    </citation>
    <scope>NUCLEOTIDE SEQUENCE</scope>
    <source>
        <strain evidence="1">Sukarami</strain>
    </source>
</reference>
<feature type="non-terminal residue" evidence="1">
    <location>
        <position position="1"/>
    </location>
</feature>
<proteinExistence type="predicted"/>
<sequence length="85" mass="10513">LKCIQNYLQLYKESPIILKYSHETLIYELHDYSKIISVMNHYFSLSNYFITSKREIEIVVNWWRSFTVQNSKFEAWMLTFRDNRH</sequence>